<reference evidence="1 2" key="1">
    <citation type="submission" date="2016-04" db="EMBL/GenBank/DDBJ databases">
        <title>Genome analyses suggest a sexual origin of heterokaryosis in a supposedly ancient asexual fungus.</title>
        <authorList>
            <person name="Ropars J."/>
            <person name="Sedzielewska K."/>
            <person name="Noel J."/>
            <person name="Charron P."/>
            <person name="Farinelli L."/>
            <person name="Marton T."/>
            <person name="Kruger M."/>
            <person name="Pelin A."/>
            <person name="Brachmann A."/>
            <person name="Corradi N."/>
        </authorList>
    </citation>
    <scope>NUCLEOTIDE SEQUENCE [LARGE SCALE GENOMIC DNA]</scope>
    <source>
        <strain evidence="1 2">C2</strain>
    </source>
</reference>
<sequence>MSDDEIDEGYNEFIKEYGSRYEWDNEGNPEFTPEWEDWEDLFREIRIYWKTKAVRHWREKTLKQFVYSLP</sequence>
<dbReference type="AlphaFoldDB" id="A0A2N1M752"/>
<dbReference type="VEuPathDB" id="FungiDB:RhiirA1_508883"/>
<reference evidence="1 2" key="2">
    <citation type="submission" date="2017-10" db="EMBL/GenBank/DDBJ databases">
        <title>Extensive intraspecific genome diversity in a model arbuscular mycorrhizal fungus.</title>
        <authorList>
            <person name="Chen E.C.H."/>
            <person name="Morin E."/>
            <person name="Baudet D."/>
            <person name="Noel J."/>
            <person name="Ndikumana S."/>
            <person name="Charron P."/>
            <person name="St-Onge C."/>
            <person name="Giorgi J."/>
            <person name="Grigoriev I.V."/>
            <person name="Roux C."/>
            <person name="Martin F.M."/>
            <person name="Corradi N."/>
        </authorList>
    </citation>
    <scope>NUCLEOTIDE SEQUENCE [LARGE SCALE GENOMIC DNA]</scope>
    <source>
        <strain evidence="1 2">C2</strain>
    </source>
</reference>
<name>A0A2N1M752_9GLOM</name>
<accession>A0A2N1M752</accession>
<feature type="non-terminal residue" evidence="1">
    <location>
        <position position="70"/>
    </location>
</feature>
<organism evidence="1 2">
    <name type="scientific">Rhizophagus irregularis</name>
    <dbReference type="NCBI Taxonomy" id="588596"/>
    <lineage>
        <taxon>Eukaryota</taxon>
        <taxon>Fungi</taxon>
        <taxon>Fungi incertae sedis</taxon>
        <taxon>Mucoromycota</taxon>
        <taxon>Glomeromycotina</taxon>
        <taxon>Glomeromycetes</taxon>
        <taxon>Glomerales</taxon>
        <taxon>Glomeraceae</taxon>
        <taxon>Rhizophagus</taxon>
    </lineage>
</organism>
<dbReference type="Proteomes" id="UP000233469">
    <property type="component" value="Unassembled WGS sequence"/>
</dbReference>
<dbReference type="VEuPathDB" id="FungiDB:FUN_018333"/>
<protein>
    <submittedName>
        <fullName evidence="1">Uncharacterized protein</fullName>
    </submittedName>
</protein>
<evidence type="ECO:0000313" key="1">
    <source>
        <dbReference type="EMBL" id="PKK57475.1"/>
    </source>
</evidence>
<gene>
    <name evidence="1" type="ORF">RhiirC2_763925</name>
</gene>
<comment type="caution">
    <text evidence="1">The sequence shown here is derived from an EMBL/GenBank/DDBJ whole genome shotgun (WGS) entry which is preliminary data.</text>
</comment>
<evidence type="ECO:0000313" key="2">
    <source>
        <dbReference type="Proteomes" id="UP000233469"/>
    </source>
</evidence>
<dbReference type="EMBL" id="LLXL01004349">
    <property type="protein sequence ID" value="PKK57475.1"/>
    <property type="molecule type" value="Genomic_DNA"/>
</dbReference>
<proteinExistence type="predicted"/>